<dbReference type="Pfam" id="PF00512">
    <property type="entry name" value="HisKA"/>
    <property type="match status" value="1"/>
</dbReference>
<dbReference type="InterPro" id="IPR003594">
    <property type="entry name" value="HATPase_dom"/>
</dbReference>
<dbReference type="Gene3D" id="1.10.287.130">
    <property type="match status" value="1"/>
</dbReference>
<comment type="catalytic activity">
    <reaction evidence="1">
        <text>ATP + protein L-histidine = ADP + protein N-phospho-L-histidine.</text>
        <dbReference type="EC" id="2.7.13.3"/>
    </reaction>
</comment>
<proteinExistence type="predicted"/>
<keyword evidence="4" id="KW-0808">Transferase</keyword>
<evidence type="ECO:0000256" key="1">
    <source>
        <dbReference type="ARBA" id="ARBA00000085"/>
    </source>
</evidence>
<dbReference type="CDD" id="cd00075">
    <property type="entry name" value="HATPase"/>
    <property type="match status" value="1"/>
</dbReference>
<protein>
    <recommendedName>
        <fullName evidence="2">histidine kinase</fullName>
        <ecNumber evidence="2">2.7.13.3</ecNumber>
    </recommendedName>
</protein>
<reference evidence="10" key="1">
    <citation type="journal article" date="2019" name="Int. J. Syst. Evol. Microbiol.">
        <title>The Global Catalogue of Microorganisms (GCM) 10K type strain sequencing project: providing services to taxonomists for standard genome sequencing and annotation.</title>
        <authorList>
            <consortium name="The Broad Institute Genomics Platform"/>
            <consortium name="The Broad Institute Genome Sequencing Center for Infectious Disease"/>
            <person name="Wu L."/>
            <person name="Ma J."/>
        </authorList>
    </citation>
    <scope>NUCLEOTIDE SEQUENCE [LARGE SCALE GENOMIC DNA]</scope>
    <source>
        <strain evidence="10">KCTC 22814</strain>
    </source>
</reference>
<comment type="caution">
    <text evidence="9">The sequence shown here is derived from an EMBL/GenBank/DDBJ whole genome shotgun (WGS) entry which is preliminary data.</text>
</comment>
<dbReference type="EC" id="2.7.13.3" evidence="2"/>
<evidence type="ECO:0000313" key="9">
    <source>
        <dbReference type="EMBL" id="MFD2966645.1"/>
    </source>
</evidence>
<dbReference type="InterPro" id="IPR004358">
    <property type="entry name" value="Sig_transdc_His_kin-like_C"/>
</dbReference>
<dbReference type="Proteomes" id="UP001597525">
    <property type="component" value="Unassembled WGS sequence"/>
</dbReference>
<evidence type="ECO:0000256" key="2">
    <source>
        <dbReference type="ARBA" id="ARBA00012438"/>
    </source>
</evidence>
<dbReference type="PRINTS" id="PR00344">
    <property type="entry name" value="BCTRLSENSOR"/>
</dbReference>
<dbReference type="InterPro" id="IPR005467">
    <property type="entry name" value="His_kinase_dom"/>
</dbReference>
<dbReference type="SUPFAM" id="SSF47384">
    <property type="entry name" value="Homodimeric domain of signal transducing histidine kinase"/>
    <property type="match status" value="1"/>
</dbReference>
<evidence type="ECO:0000256" key="4">
    <source>
        <dbReference type="ARBA" id="ARBA00022679"/>
    </source>
</evidence>
<sequence length="476" mass="54590">MLKKYKILLALIVLTATGMAMVLLFWLVGSYKSERELFLGTAERSLFNVLQKYYQNEFAESPKRARTDSLESQRRHKGMLNLLKHVYPDLDVAPMRTYLDTADFRRGRNRRGRDDEHAKETPNELLPLYLLEKMDFNAQLVDTLEARLAKALARNGIQAKFQLSTEIIPRERFDQHVRDRKKQAYLFTRPILINPENEQFLLARFDNPWPYLAVKLGGQFVFSLLLLTALIGTFIYLLKTIRKQNQSAILRKAFVNNMTHELKTPVSTVMAAVEAIQRFVAKDDKVRMHKYLDISKAELEHLNDMIERVLALDVDETHRVRLTKSTFDLVPFVRSCLEVATIATQKQVKVIFNPDVERLDLLADEAHLKNVLGNLLDNAIKYSDDPVQITVTLKDRTNDVVLSIADKGKGIPAEHLPRVFDMFFRVPAGTVHEVKGFGLGLAYVKHVLEQHAGRIRVQSEIGKGSIFTINIPKNQL</sequence>
<keyword evidence="10" id="KW-1185">Reference proteome</keyword>
<dbReference type="SUPFAM" id="SSF55874">
    <property type="entry name" value="ATPase domain of HSP90 chaperone/DNA topoisomerase II/histidine kinase"/>
    <property type="match status" value="1"/>
</dbReference>
<evidence type="ECO:0000313" key="10">
    <source>
        <dbReference type="Proteomes" id="UP001597525"/>
    </source>
</evidence>
<feature type="domain" description="Histidine kinase" evidence="8">
    <location>
        <begin position="257"/>
        <end position="475"/>
    </location>
</feature>
<keyword evidence="7" id="KW-0812">Transmembrane</keyword>
<dbReference type="SMART" id="SM00387">
    <property type="entry name" value="HATPase_c"/>
    <property type="match status" value="1"/>
</dbReference>
<dbReference type="GO" id="GO:0016301">
    <property type="term" value="F:kinase activity"/>
    <property type="evidence" value="ECO:0007669"/>
    <property type="project" value="UniProtKB-KW"/>
</dbReference>
<dbReference type="InterPro" id="IPR050351">
    <property type="entry name" value="BphY/WalK/GraS-like"/>
</dbReference>
<evidence type="ECO:0000256" key="3">
    <source>
        <dbReference type="ARBA" id="ARBA00022553"/>
    </source>
</evidence>
<keyword evidence="6" id="KW-0902">Two-component regulatory system</keyword>
<dbReference type="InterPro" id="IPR003661">
    <property type="entry name" value="HisK_dim/P_dom"/>
</dbReference>
<dbReference type="CDD" id="cd00082">
    <property type="entry name" value="HisKA"/>
    <property type="match status" value="1"/>
</dbReference>
<dbReference type="Gene3D" id="3.30.565.10">
    <property type="entry name" value="Histidine kinase-like ATPase, C-terminal domain"/>
    <property type="match status" value="1"/>
</dbReference>
<organism evidence="9 10">
    <name type="scientific">Sphingobacterium bambusae</name>
    <dbReference type="NCBI Taxonomy" id="662858"/>
    <lineage>
        <taxon>Bacteria</taxon>
        <taxon>Pseudomonadati</taxon>
        <taxon>Bacteroidota</taxon>
        <taxon>Sphingobacteriia</taxon>
        <taxon>Sphingobacteriales</taxon>
        <taxon>Sphingobacteriaceae</taxon>
        <taxon>Sphingobacterium</taxon>
    </lineage>
</organism>
<keyword evidence="7" id="KW-1133">Transmembrane helix</keyword>
<keyword evidence="5 9" id="KW-0418">Kinase</keyword>
<dbReference type="InterPro" id="IPR036890">
    <property type="entry name" value="HATPase_C_sf"/>
</dbReference>
<evidence type="ECO:0000256" key="7">
    <source>
        <dbReference type="SAM" id="Phobius"/>
    </source>
</evidence>
<accession>A0ABW6BAQ4</accession>
<evidence type="ECO:0000256" key="5">
    <source>
        <dbReference type="ARBA" id="ARBA00022777"/>
    </source>
</evidence>
<dbReference type="PANTHER" id="PTHR45453">
    <property type="entry name" value="PHOSPHATE REGULON SENSOR PROTEIN PHOR"/>
    <property type="match status" value="1"/>
</dbReference>
<feature type="transmembrane region" description="Helical" evidence="7">
    <location>
        <begin position="216"/>
        <end position="238"/>
    </location>
</feature>
<dbReference type="EMBL" id="JBHUPB010000004">
    <property type="protein sequence ID" value="MFD2966645.1"/>
    <property type="molecule type" value="Genomic_DNA"/>
</dbReference>
<keyword evidence="7" id="KW-0472">Membrane</keyword>
<evidence type="ECO:0000256" key="6">
    <source>
        <dbReference type="ARBA" id="ARBA00023012"/>
    </source>
</evidence>
<keyword evidence="3" id="KW-0597">Phosphoprotein</keyword>
<dbReference type="SMART" id="SM00388">
    <property type="entry name" value="HisKA"/>
    <property type="match status" value="1"/>
</dbReference>
<feature type="transmembrane region" description="Helical" evidence="7">
    <location>
        <begin position="7"/>
        <end position="28"/>
    </location>
</feature>
<dbReference type="Pfam" id="PF02518">
    <property type="entry name" value="HATPase_c"/>
    <property type="match status" value="1"/>
</dbReference>
<name>A0ABW6BAQ4_9SPHI</name>
<gene>
    <name evidence="9" type="ORF">ACFS7Y_04565</name>
</gene>
<dbReference type="RefSeq" id="WP_320182348.1">
    <property type="nucleotide sequence ID" value="NZ_CP138332.1"/>
</dbReference>
<dbReference type="PANTHER" id="PTHR45453:SF1">
    <property type="entry name" value="PHOSPHATE REGULON SENSOR PROTEIN PHOR"/>
    <property type="match status" value="1"/>
</dbReference>
<dbReference type="PROSITE" id="PS50109">
    <property type="entry name" value="HIS_KIN"/>
    <property type="match status" value="1"/>
</dbReference>
<evidence type="ECO:0000259" key="8">
    <source>
        <dbReference type="PROSITE" id="PS50109"/>
    </source>
</evidence>
<dbReference type="InterPro" id="IPR036097">
    <property type="entry name" value="HisK_dim/P_sf"/>
</dbReference>